<evidence type="ECO:0000256" key="1">
    <source>
        <dbReference type="SAM" id="Phobius"/>
    </source>
</evidence>
<dbReference type="EMBL" id="BAAAPE010000015">
    <property type="protein sequence ID" value="GAA2092617.1"/>
    <property type="molecule type" value="Genomic_DNA"/>
</dbReference>
<keyword evidence="1" id="KW-0472">Membrane</keyword>
<dbReference type="RefSeq" id="WP_344532431.1">
    <property type="nucleotide sequence ID" value="NZ_BAAAPE010000015.1"/>
</dbReference>
<feature type="transmembrane region" description="Helical" evidence="1">
    <location>
        <begin position="116"/>
        <end position="133"/>
    </location>
</feature>
<accession>A0ABN2WIB1</accession>
<reference evidence="2 3" key="1">
    <citation type="journal article" date="2019" name="Int. J. Syst. Evol. Microbiol.">
        <title>The Global Catalogue of Microorganisms (GCM) 10K type strain sequencing project: providing services to taxonomists for standard genome sequencing and annotation.</title>
        <authorList>
            <consortium name="The Broad Institute Genomics Platform"/>
            <consortium name="The Broad Institute Genome Sequencing Center for Infectious Disease"/>
            <person name="Wu L."/>
            <person name="Ma J."/>
        </authorList>
    </citation>
    <scope>NUCLEOTIDE SEQUENCE [LARGE SCALE GENOMIC DNA]</scope>
    <source>
        <strain evidence="2 3">JCM 15478</strain>
    </source>
</reference>
<sequence>MALSYARPHTDASAAVWLRRFLALDAAVTGVNGLAYLLLSGPCGRLLGVGQELLAGLGAGLVLYAVAVGWTATRRPAPRLAVRAIVEINLAWAVLSIAAMTLWFDGLTTAGTVWAPLQAAVVAGFAVLQYTALRRVDA</sequence>
<keyword evidence="1" id="KW-1133">Transmembrane helix</keyword>
<evidence type="ECO:0000313" key="3">
    <source>
        <dbReference type="Proteomes" id="UP001500016"/>
    </source>
</evidence>
<keyword evidence="1" id="KW-0812">Transmembrane</keyword>
<feature type="transmembrane region" description="Helical" evidence="1">
    <location>
        <begin position="84"/>
        <end position="104"/>
    </location>
</feature>
<protein>
    <recommendedName>
        <fullName evidence="4">Integral membrane protein</fullName>
    </recommendedName>
</protein>
<proteinExistence type="predicted"/>
<evidence type="ECO:0008006" key="4">
    <source>
        <dbReference type="Google" id="ProtNLM"/>
    </source>
</evidence>
<feature type="transmembrane region" description="Helical" evidence="1">
    <location>
        <begin position="21"/>
        <end position="41"/>
    </location>
</feature>
<name>A0ABN2WIB1_9ACTN</name>
<feature type="transmembrane region" description="Helical" evidence="1">
    <location>
        <begin position="53"/>
        <end position="72"/>
    </location>
</feature>
<dbReference type="Proteomes" id="UP001500016">
    <property type="component" value="Unassembled WGS sequence"/>
</dbReference>
<evidence type="ECO:0000313" key="2">
    <source>
        <dbReference type="EMBL" id="GAA2092617.1"/>
    </source>
</evidence>
<organism evidence="2 3">
    <name type="scientific">Streptomyces albiaxialis</name>
    <dbReference type="NCBI Taxonomy" id="329523"/>
    <lineage>
        <taxon>Bacteria</taxon>
        <taxon>Bacillati</taxon>
        <taxon>Actinomycetota</taxon>
        <taxon>Actinomycetes</taxon>
        <taxon>Kitasatosporales</taxon>
        <taxon>Streptomycetaceae</taxon>
        <taxon>Streptomyces</taxon>
    </lineage>
</organism>
<comment type="caution">
    <text evidence="2">The sequence shown here is derived from an EMBL/GenBank/DDBJ whole genome shotgun (WGS) entry which is preliminary data.</text>
</comment>
<keyword evidence="3" id="KW-1185">Reference proteome</keyword>
<gene>
    <name evidence="2" type="ORF">GCM10009801_59230</name>
</gene>